<evidence type="ECO:0000256" key="1">
    <source>
        <dbReference type="SAM" id="Phobius"/>
    </source>
</evidence>
<protein>
    <recommendedName>
        <fullName evidence="4">Flp family type IVb pilin</fullName>
    </recommendedName>
</protein>
<dbReference type="InterPro" id="IPR007047">
    <property type="entry name" value="Flp_Fap"/>
</dbReference>
<proteinExistence type="predicted"/>
<dbReference type="EMBL" id="BAABCX010000002">
    <property type="protein sequence ID" value="GAA3540743.1"/>
    <property type="molecule type" value="Genomic_DNA"/>
</dbReference>
<accession>A0ABP6VUC0</accession>
<sequence length="89" mass="9710">MYIRSPASAHYKDMDMDMDMDMKNYLLQQYIKLKLLLKKEDGASAIEYAIIAGFLALAIITAANGLGVDIGTVFGNIGDTLEAKIPAPQ</sequence>
<gene>
    <name evidence="2" type="ORF">GCM10022394_20680</name>
</gene>
<comment type="caution">
    <text evidence="2">The sequence shown here is derived from an EMBL/GenBank/DDBJ whole genome shotgun (WGS) entry which is preliminary data.</text>
</comment>
<feature type="transmembrane region" description="Helical" evidence="1">
    <location>
        <begin position="45"/>
        <end position="66"/>
    </location>
</feature>
<dbReference type="Pfam" id="PF04964">
    <property type="entry name" value="Flp_Fap"/>
    <property type="match status" value="1"/>
</dbReference>
<keyword evidence="3" id="KW-1185">Reference proteome</keyword>
<keyword evidence="1" id="KW-0472">Membrane</keyword>
<keyword evidence="1" id="KW-0812">Transmembrane</keyword>
<reference evidence="3" key="1">
    <citation type="journal article" date="2019" name="Int. J. Syst. Evol. Microbiol.">
        <title>The Global Catalogue of Microorganisms (GCM) 10K type strain sequencing project: providing services to taxonomists for standard genome sequencing and annotation.</title>
        <authorList>
            <consortium name="The Broad Institute Genomics Platform"/>
            <consortium name="The Broad Institute Genome Sequencing Center for Infectious Disease"/>
            <person name="Wu L."/>
            <person name="Ma J."/>
        </authorList>
    </citation>
    <scope>NUCLEOTIDE SEQUENCE [LARGE SCALE GENOMIC DNA]</scope>
    <source>
        <strain evidence="3">JCM 17110</strain>
    </source>
</reference>
<dbReference type="Proteomes" id="UP001500795">
    <property type="component" value="Unassembled WGS sequence"/>
</dbReference>
<name>A0ABP6VUC0_9GAMM</name>
<evidence type="ECO:0008006" key="4">
    <source>
        <dbReference type="Google" id="ProtNLM"/>
    </source>
</evidence>
<organism evidence="2 3">
    <name type="scientific">Zobellella aerophila</name>
    <dbReference type="NCBI Taxonomy" id="870480"/>
    <lineage>
        <taxon>Bacteria</taxon>
        <taxon>Pseudomonadati</taxon>
        <taxon>Pseudomonadota</taxon>
        <taxon>Gammaproteobacteria</taxon>
        <taxon>Aeromonadales</taxon>
        <taxon>Aeromonadaceae</taxon>
        <taxon>Zobellella</taxon>
    </lineage>
</organism>
<evidence type="ECO:0000313" key="2">
    <source>
        <dbReference type="EMBL" id="GAA3540743.1"/>
    </source>
</evidence>
<keyword evidence="1" id="KW-1133">Transmembrane helix</keyword>
<evidence type="ECO:0000313" key="3">
    <source>
        <dbReference type="Proteomes" id="UP001500795"/>
    </source>
</evidence>